<dbReference type="Gene3D" id="3.30.1540.10">
    <property type="entry name" value="formyl-coa transferase, domain 3"/>
    <property type="match status" value="1"/>
</dbReference>
<dbReference type="PANTHER" id="PTHR48207:SF3">
    <property type="entry name" value="SUCCINATE--HYDROXYMETHYLGLUTARATE COA-TRANSFERASE"/>
    <property type="match status" value="1"/>
</dbReference>
<gene>
    <name evidence="2" type="primary">bbsE_1</name>
    <name evidence="2" type="ORF">GALL_192500</name>
</gene>
<accession>A0A1J5SEX2</accession>
<protein>
    <submittedName>
        <fullName evidence="2">Succinyl-CoA:(R)-benzylsuccinate CoA-transferase subunit BbsE</fullName>
        <ecNumber evidence="2">2.8.3.15</ecNumber>
    </submittedName>
</protein>
<proteinExistence type="predicted"/>
<dbReference type="EC" id="2.8.3.15" evidence="2"/>
<dbReference type="AlphaFoldDB" id="A0A1J5SEX2"/>
<reference evidence="2" key="1">
    <citation type="submission" date="2016-10" db="EMBL/GenBank/DDBJ databases">
        <title>Sequence of Gallionella enrichment culture.</title>
        <authorList>
            <person name="Poehlein A."/>
            <person name="Muehling M."/>
            <person name="Daniel R."/>
        </authorList>
    </citation>
    <scope>NUCLEOTIDE SEQUENCE</scope>
</reference>
<dbReference type="InterPro" id="IPR050483">
    <property type="entry name" value="CoA-transferase_III_domain"/>
</dbReference>
<dbReference type="SUPFAM" id="SSF89796">
    <property type="entry name" value="CoA-transferase family III (CaiB/BaiF)"/>
    <property type="match status" value="1"/>
</dbReference>
<keyword evidence="1 2" id="KW-0808">Transferase</keyword>
<dbReference type="InterPro" id="IPR003673">
    <property type="entry name" value="CoA-Trfase_fam_III"/>
</dbReference>
<sequence>MLSAYRVLDVSNRSGWLAGRLLADLGADVIKMEAPGTCVEGADWQAYNVNKRLLRLDLGCAAGQSAFDRLIAGIDVLIESAQAGDANAQHLGVERLKQINPRLIHVSVTPFGASGPRADWLASDIEMMAAGGAMSLAGEPDGKPMRVSVPQSYCWAGAQAAVGALMALFHRTVTGGDGQHVDVSAQSAVILALSHAPAFWDMEGTIPTRAGAYVTGRSINGARYRAFWPCADGYLNFVLYGGPAGRRTNAQLVTWMRERGASLGALEQVDWQRFDPKIATQEQVDALERPIAAFFMQIAKREFLEEASRREMLGYPVSTMADIASDPQLAARSFWQDLAGADGQQQRHCGSFAMIDQGRAPLRHFPGEEVDIGELLADFGSGSQSVKGSESAAAEPCA</sequence>
<name>A0A1J5SEX2_9ZZZZ</name>
<dbReference type="InterPro" id="IPR044855">
    <property type="entry name" value="CoA-Trfase_III_dom3_sf"/>
</dbReference>
<dbReference type="Pfam" id="PF02515">
    <property type="entry name" value="CoA_transf_3"/>
    <property type="match status" value="1"/>
</dbReference>
<comment type="caution">
    <text evidence="2">The sequence shown here is derived from an EMBL/GenBank/DDBJ whole genome shotgun (WGS) entry which is preliminary data.</text>
</comment>
<organism evidence="2">
    <name type="scientific">mine drainage metagenome</name>
    <dbReference type="NCBI Taxonomy" id="410659"/>
    <lineage>
        <taxon>unclassified sequences</taxon>
        <taxon>metagenomes</taxon>
        <taxon>ecological metagenomes</taxon>
    </lineage>
</organism>
<dbReference type="Gene3D" id="3.40.50.10540">
    <property type="entry name" value="Crotonobetainyl-coa:carnitine coa-transferase, domain 1"/>
    <property type="match status" value="1"/>
</dbReference>
<evidence type="ECO:0000313" key="2">
    <source>
        <dbReference type="EMBL" id="OIQ98749.1"/>
    </source>
</evidence>
<evidence type="ECO:0000256" key="1">
    <source>
        <dbReference type="ARBA" id="ARBA00022679"/>
    </source>
</evidence>
<dbReference type="GO" id="GO:0033877">
    <property type="term" value="F:succinyl-CoA:(R)-benzylsuccinate CoA-transferase activity"/>
    <property type="evidence" value="ECO:0007669"/>
    <property type="project" value="UniProtKB-EC"/>
</dbReference>
<dbReference type="InterPro" id="IPR023606">
    <property type="entry name" value="CoA-Trfase_III_dom_1_sf"/>
</dbReference>
<dbReference type="EMBL" id="MLJW01000115">
    <property type="protein sequence ID" value="OIQ98749.1"/>
    <property type="molecule type" value="Genomic_DNA"/>
</dbReference>
<dbReference type="PANTHER" id="PTHR48207">
    <property type="entry name" value="SUCCINATE--HYDROXYMETHYLGLUTARATE COA-TRANSFERASE"/>
    <property type="match status" value="1"/>
</dbReference>